<name>A0A6J5KNZ4_9CAUD</name>
<organism evidence="1">
    <name type="scientific">uncultured Caudovirales phage</name>
    <dbReference type="NCBI Taxonomy" id="2100421"/>
    <lineage>
        <taxon>Viruses</taxon>
        <taxon>Duplodnaviria</taxon>
        <taxon>Heunggongvirae</taxon>
        <taxon>Uroviricota</taxon>
        <taxon>Caudoviricetes</taxon>
        <taxon>Peduoviridae</taxon>
        <taxon>Maltschvirus</taxon>
        <taxon>Maltschvirus maltsch</taxon>
    </lineage>
</organism>
<proteinExistence type="predicted"/>
<protein>
    <submittedName>
        <fullName evidence="1">Uncharacterized protein</fullName>
    </submittedName>
</protein>
<sequence length="79" mass="8288">MSLRDEIRRAIIDGVTLDGEGDVIGCREAVDAILALISAHLASDEAVERARNAYCKHPFAHQSHSGAHRAALAAALGVG</sequence>
<reference evidence="1" key="1">
    <citation type="submission" date="2020-04" db="EMBL/GenBank/DDBJ databases">
        <authorList>
            <person name="Chiriac C."/>
            <person name="Salcher M."/>
            <person name="Ghai R."/>
            <person name="Kavagutti S V."/>
        </authorList>
    </citation>
    <scope>NUCLEOTIDE SEQUENCE</scope>
</reference>
<gene>
    <name evidence="1" type="ORF">UFOVP28_83</name>
</gene>
<accession>A0A6J5KNZ4</accession>
<evidence type="ECO:0000313" key="1">
    <source>
        <dbReference type="EMBL" id="CAB4122943.1"/>
    </source>
</evidence>
<dbReference type="EMBL" id="LR796165">
    <property type="protein sequence ID" value="CAB4122943.1"/>
    <property type="molecule type" value="Genomic_DNA"/>
</dbReference>